<evidence type="ECO:0000313" key="2">
    <source>
        <dbReference type="EMBL" id="KQK81324.1"/>
    </source>
</evidence>
<reference evidence="2 3" key="1">
    <citation type="submission" date="2015-10" db="EMBL/GenBank/DDBJ databases">
        <authorList>
            <person name="Gilbert D.G."/>
        </authorList>
    </citation>
    <scope>NUCLEOTIDE SEQUENCE [LARGE SCALE GENOMIC DNA]</scope>
    <source>
        <strain evidence="2">FVVF132</strain>
    </source>
</reference>
<feature type="compositionally biased region" description="Basic and acidic residues" evidence="1">
    <location>
        <begin position="13"/>
        <end position="24"/>
    </location>
</feature>
<organism evidence="2 3">
    <name type="scientific">Amazona aestiva</name>
    <name type="common">Blue-fronted Amazon parrot</name>
    <dbReference type="NCBI Taxonomy" id="12930"/>
    <lineage>
        <taxon>Eukaryota</taxon>
        <taxon>Metazoa</taxon>
        <taxon>Chordata</taxon>
        <taxon>Craniata</taxon>
        <taxon>Vertebrata</taxon>
        <taxon>Euteleostomi</taxon>
        <taxon>Archelosauria</taxon>
        <taxon>Archosauria</taxon>
        <taxon>Dinosauria</taxon>
        <taxon>Saurischia</taxon>
        <taxon>Theropoda</taxon>
        <taxon>Coelurosauria</taxon>
        <taxon>Aves</taxon>
        <taxon>Neognathae</taxon>
        <taxon>Neoaves</taxon>
        <taxon>Telluraves</taxon>
        <taxon>Australaves</taxon>
        <taxon>Psittaciformes</taxon>
        <taxon>Psittacidae</taxon>
        <taxon>Amazona</taxon>
    </lineage>
</organism>
<name>A0A0Q3PZB7_AMAAE</name>
<evidence type="ECO:0008006" key="4">
    <source>
        <dbReference type="Google" id="ProtNLM"/>
    </source>
</evidence>
<dbReference type="EMBL" id="LMAW01002414">
    <property type="protein sequence ID" value="KQK81324.1"/>
    <property type="molecule type" value="Genomic_DNA"/>
</dbReference>
<dbReference type="STRING" id="12930.A0A0Q3PZB7"/>
<keyword evidence="3" id="KW-1185">Reference proteome</keyword>
<gene>
    <name evidence="2" type="ORF">AAES_81972</name>
</gene>
<comment type="caution">
    <text evidence="2">The sequence shown here is derived from an EMBL/GenBank/DDBJ whole genome shotgun (WGS) entry which is preliminary data.</text>
</comment>
<proteinExistence type="predicted"/>
<sequence>MASGCESEQSPVAHREQREKEHSVQKKKKKDKHLKKAKKAKKKNKKQKSEKKDDLLDSSSDSSVEWVESDVSQSCNAEKAWKVNKQSDAVSEPSLQREEWMNLDFMLLKTTSSAAVRGERHKEKILERQKTQELEQNNVENKCIQHVSGEGELNIDRRQIRNLVLECLIVIHCLFFSGLTCLVPEKSLDRITISKPVRGRKAELR</sequence>
<accession>A0A0Q3PZB7</accession>
<feature type="region of interest" description="Disordered" evidence="1">
    <location>
        <begin position="1"/>
        <end position="65"/>
    </location>
</feature>
<dbReference type="Proteomes" id="UP000051836">
    <property type="component" value="Unassembled WGS sequence"/>
</dbReference>
<feature type="compositionally biased region" description="Basic residues" evidence="1">
    <location>
        <begin position="25"/>
        <end position="49"/>
    </location>
</feature>
<feature type="compositionally biased region" description="Polar residues" evidence="1">
    <location>
        <begin position="1"/>
        <end position="10"/>
    </location>
</feature>
<evidence type="ECO:0000256" key="1">
    <source>
        <dbReference type="SAM" id="MobiDB-lite"/>
    </source>
</evidence>
<evidence type="ECO:0000313" key="3">
    <source>
        <dbReference type="Proteomes" id="UP000051836"/>
    </source>
</evidence>
<dbReference type="AlphaFoldDB" id="A0A0Q3PZB7"/>
<protein>
    <recommendedName>
        <fullName evidence="4">CWF19-like protein 2</fullName>
    </recommendedName>
</protein>
<dbReference type="OrthoDB" id="2113965at2759"/>